<evidence type="ECO:0000256" key="1">
    <source>
        <dbReference type="SAM" id="Coils"/>
    </source>
</evidence>
<keyword evidence="1" id="KW-0175">Coiled coil</keyword>
<evidence type="ECO:0000313" key="3">
    <source>
        <dbReference type="EMBL" id="MBM6928007.1"/>
    </source>
</evidence>
<dbReference type="Proteomes" id="UP000777002">
    <property type="component" value="Unassembled WGS sequence"/>
</dbReference>
<keyword evidence="4" id="KW-1185">Reference proteome</keyword>
<gene>
    <name evidence="3" type="ORF">H5985_01790</name>
</gene>
<proteinExistence type="predicted"/>
<comment type="caution">
    <text evidence="3">The sequence shown here is derived from an EMBL/GenBank/DDBJ whole genome shotgun (WGS) entry which is preliminary data.</text>
</comment>
<feature type="chain" id="PRO_5045480853" evidence="2">
    <location>
        <begin position="22"/>
        <end position="159"/>
    </location>
</feature>
<dbReference type="RefSeq" id="WP_205049609.1">
    <property type="nucleotide sequence ID" value="NZ_JACJKX010000002.1"/>
</dbReference>
<evidence type="ECO:0000256" key="2">
    <source>
        <dbReference type="SAM" id="SignalP"/>
    </source>
</evidence>
<protein>
    <submittedName>
        <fullName evidence="3">Uncharacterized protein</fullName>
    </submittedName>
</protein>
<feature type="coiled-coil region" evidence="1">
    <location>
        <begin position="28"/>
        <end position="157"/>
    </location>
</feature>
<name>A0ABS2GST3_9BURK</name>
<reference evidence="3 4" key="1">
    <citation type="journal article" date="2021" name="Sci. Rep.">
        <title>The distribution of antibiotic resistance genes in chicken gut microbiota commensals.</title>
        <authorList>
            <person name="Juricova H."/>
            <person name="Matiasovicova J."/>
            <person name="Kubasova T."/>
            <person name="Cejkova D."/>
            <person name="Rychlik I."/>
        </authorList>
    </citation>
    <scope>NUCLEOTIDE SEQUENCE [LARGE SCALE GENOMIC DNA]</scope>
    <source>
        <strain evidence="3 4">An562</strain>
    </source>
</reference>
<organism evidence="3 4">
    <name type="scientific">Parasutterella secunda</name>
    <dbReference type="NCBI Taxonomy" id="626947"/>
    <lineage>
        <taxon>Bacteria</taxon>
        <taxon>Pseudomonadati</taxon>
        <taxon>Pseudomonadota</taxon>
        <taxon>Betaproteobacteria</taxon>
        <taxon>Burkholderiales</taxon>
        <taxon>Sutterellaceae</taxon>
        <taxon>Parasutterella</taxon>
    </lineage>
</organism>
<evidence type="ECO:0000313" key="4">
    <source>
        <dbReference type="Proteomes" id="UP000777002"/>
    </source>
</evidence>
<keyword evidence="2" id="KW-0732">Signal</keyword>
<feature type="signal peptide" evidence="2">
    <location>
        <begin position="1"/>
        <end position="21"/>
    </location>
</feature>
<dbReference type="EMBL" id="JACJKX010000002">
    <property type="protein sequence ID" value="MBM6928007.1"/>
    <property type="molecule type" value="Genomic_DNA"/>
</dbReference>
<accession>A0ABS2GST3</accession>
<sequence>MLKYSLIAIASAAVMMPSAQAQVGSMSMDEQIARIHQAELEIQALDAAKEQERLAAEKKAADIKKRADQARAKALAAQQKAKADRQKKLQAYDDQARELELESKRLDIELKKAKLDLEKKMIEAKANRADEFVQADLDAARAKVQSLQQQSDSLKSSAP</sequence>